<dbReference type="RefSeq" id="YP_009043230.1">
    <property type="nucleotide sequence ID" value="NC_024362.1"/>
</dbReference>
<evidence type="ECO:0000313" key="1">
    <source>
        <dbReference type="EMBL" id="AHZ94983.1"/>
    </source>
</evidence>
<sequence>MANRKIGQLISGETGRSSHLYYNSEFDEYTVCFYKGDTYQSNADYHTDDRTDAFDTADHWIKQKD</sequence>
<protein>
    <submittedName>
        <fullName evidence="1">Uncharacterized protein</fullName>
    </submittedName>
</protein>
<dbReference type="Proteomes" id="UP000204268">
    <property type="component" value="Segment"/>
</dbReference>
<organism evidence="1 2">
    <name type="scientific">Pseudomonas phage phiPSA2</name>
    <dbReference type="NCBI Taxonomy" id="1500756"/>
    <lineage>
        <taxon>Viruses</taxon>
        <taxon>Duplodnaviria</taxon>
        <taxon>Heunggongvirae</taxon>
        <taxon>Uroviricota</taxon>
        <taxon>Caudoviricetes</taxon>
        <taxon>Autographivirales</taxon>
        <taxon>Autotranscriptaviridae</taxon>
        <taxon>Studiervirinae</taxon>
        <taxon>Ghunavirus</taxon>
        <taxon>Ghunavirus PSA2</taxon>
    </lineage>
</organism>
<dbReference type="EMBL" id="KJ507099">
    <property type="protein sequence ID" value="AHZ94983.1"/>
    <property type="molecule type" value="Genomic_DNA"/>
</dbReference>
<evidence type="ECO:0000313" key="2">
    <source>
        <dbReference type="Proteomes" id="UP000204268"/>
    </source>
</evidence>
<reference evidence="1 2" key="1">
    <citation type="journal article" date="2014" name="J. Basic Microbiol.">
        <title>Isolation and partial characterization of bacteriophages infecting Pseudomonas syringae pv. actinidiae, causal agent of kiwifruit bacterial canker.</title>
        <authorList>
            <person name="Di Lallo G."/>
            <person name="Evangelisti M."/>
            <person name="Mancuso F."/>
            <person name="Ferrante P."/>
            <person name="Marcelletti S."/>
            <person name="Tinari A."/>
            <person name="Superti F."/>
            <person name="Migliore L."/>
            <person name="D'Addabbo P."/>
            <person name="Frezza D."/>
            <person name="Scortichini M."/>
            <person name="Thaller M.C."/>
        </authorList>
    </citation>
    <scope>NUCLEOTIDE SEQUENCE [LARGE SCALE GENOMIC DNA]</scope>
</reference>
<proteinExistence type="predicted"/>
<dbReference type="GeneID" id="19685888"/>
<keyword evidence="2" id="KW-1185">Reference proteome</keyword>
<name>A0A059VA00_9CAUD</name>
<accession>A0A059VA00</accession>
<dbReference type="KEGG" id="vg:19685888"/>
<gene>
    <name evidence="1" type="ORF">phiPSA2_02</name>
</gene>